<feature type="region of interest" description="Disordered" evidence="1">
    <location>
        <begin position="243"/>
        <end position="263"/>
    </location>
</feature>
<dbReference type="AlphaFoldDB" id="G4ZDY1"/>
<evidence type="ECO:0000256" key="1">
    <source>
        <dbReference type="SAM" id="MobiDB-lite"/>
    </source>
</evidence>
<dbReference type="Proteomes" id="UP000002640">
    <property type="component" value="Unassembled WGS sequence"/>
</dbReference>
<evidence type="ECO:0000313" key="4">
    <source>
        <dbReference type="Proteomes" id="UP000002640"/>
    </source>
</evidence>
<keyword evidence="2" id="KW-0812">Transmembrane</keyword>
<name>G4ZDY1_PHYSP</name>
<feature type="transmembrane region" description="Helical" evidence="2">
    <location>
        <begin position="100"/>
        <end position="122"/>
    </location>
</feature>
<keyword evidence="2" id="KW-0472">Membrane</keyword>
<keyword evidence="4" id="KW-1185">Reference proteome</keyword>
<accession>G4ZDY1</accession>
<evidence type="ECO:0000256" key="2">
    <source>
        <dbReference type="SAM" id="Phobius"/>
    </source>
</evidence>
<dbReference type="RefSeq" id="XP_009525564.1">
    <property type="nucleotide sequence ID" value="XM_009527269.1"/>
</dbReference>
<organism evidence="3 4">
    <name type="scientific">Phytophthora sojae (strain P6497)</name>
    <name type="common">Soybean stem and root rot agent</name>
    <name type="synonym">Phytophthora megasperma f. sp. glycines</name>
    <dbReference type="NCBI Taxonomy" id="1094619"/>
    <lineage>
        <taxon>Eukaryota</taxon>
        <taxon>Sar</taxon>
        <taxon>Stramenopiles</taxon>
        <taxon>Oomycota</taxon>
        <taxon>Peronosporomycetes</taxon>
        <taxon>Peronosporales</taxon>
        <taxon>Peronosporaceae</taxon>
        <taxon>Phytophthora</taxon>
    </lineage>
</organism>
<dbReference type="EMBL" id="JH159154">
    <property type="protein sequence ID" value="EGZ16506.1"/>
    <property type="molecule type" value="Genomic_DNA"/>
</dbReference>
<feature type="transmembrane region" description="Helical" evidence="2">
    <location>
        <begin position="328"/>
        <end position="349"/>
    </location>
</feature>
<protein>
    <submittedName>
        <fullName evidence="3">Uncharacterized protein</fullName>
    </submittedName>
</protein>
<gene>
    <name evidence="3" type="ORF">PHYSODRAFT_330576</name>
</gene>
<dbReference type="GeneID" id="20646140"/>
<feature type="compositionally biased region" description="Low complexity" evidence="1">
    <location>
        <begin position="74"/>
        <end position="84"/>
    </location>
</feature>
<keyword evidence="2" id="KW-1133">Transmembrane helix</keyword>
<evidence type="ECO:0000313" key="3">
    <source>
        <dbReference type="EMBL" id="EGZ16506.1"/>
    </source>
</evidence>
<feature type="transmembrane region" description="Helical" evidence="2">
    <location>
        <begin position="195"/>
        <end position="215"/>
    </location>
</feature>
<dbReference type="KEGG" id="psoj:PHYSODRAFT_330576"/>
<dbReference type="InParanoid" id="G4ZDY1"/>
<reference evidence="3 4" key="1">
    <citation type="journal article" date="2006" name="Science">
        <title>Phytophthora genome sequences uncover evolutionary origins and mechanisms of pathogenesis.</title>
        <authorList>
            <person name="Tyler B.M."/>
            <person name="Tripathy S."/>
            <person name="Zhang X."/>
            <person name="Dehal P."/>
            <person name="Jiang R.H."/>
            <person name="Aerts A."/>
            <person name="Arredondo F.D."/>
            <person name="Baxter L."/>
            <person name="Bensasson D."/>
            <person name="Beynon J.L."/>
            <person name="Chapman J."/>
            <person name="Damasceno C.M."/>
            <person name="Dorrance A.E."/>
            <person name="Dou D."/>
            <person name="Dickerman A.W."/>
            <person name="Dubchak I.L."/>
            <person name="Garbelotto M."/>
            <person name="Gijzen M."/>
            <person name="Gordon S.G."/>
            <person name="Govers F."/>
            <person name="Grunwald N.J."/>
            <person name="Huang W."/>
            <person name="Ivors K.L."/>
            <person name="Jones R.W."/>
            <person name="Kamoun S."/>
            <person name="Krampis K."/>
            <person name="Lamour K.H."/>
            <person name="Lee M.K."/>
            <person name="McDonald W.H."/>
            <person name="Medina M."/>
            <person name="Meijer H.J."/>
            <person name="Nordberg E.K."/>
            <person name="Maclean D.J."/>
            <person name="Ospina-Giraldo M.D."/>
            <person name="Morris P.F."/>
            <person name="Phuntumart V."/>
            <person name="Putnam N.H."/>
            <person name="Rash S."/>
            <person name="Rose J.K."/>
            <person name="Sakihama Y."/>
            <person name="Salamov A.A."/>
            <person name="Savidor A."/>
            <person name="Scheuring C.F."/>
            <person name="Smith B.M."/>
            <person name="Sobral B.W."/>
            <person name="Terry A."/>
            <person name="Torto-Alalibo T.A."/>
            <person name="Win J."/>
            <person name="Xu Z."/>
            <person name="Zhang H."/>
            <person name="Grigoriev I.V."/>
            <person name="Rokhsar D.S."/>
            <person name="Boore J.L."/>
        </authorList>
    </citation>
    <scope>NUCLEOTIDE SEQUENCE [LARGE SCALE GENOMIC DNA]</scope>
    <source>
        <strain evidence="3 4">P6497</strain>
    </source>
</reference>
<dbReference type="OMA" id="FARHIVF"/>
<proteinExistence type="predicted"/>
<feature type="transmembrane region" description="Helical" evidence="2">
    <location>
        <begin position="288"/>
        <end position="308"/>
    </location>
</feature>
<sequence>MAPYLAFSPAAEIVGCYMLIRQLPESKRKYKPAMYMNSFWSNFVLVSVEYCTRSIFNAETVRGLTRTQLRESGHQGQQGNNKPQPQHRRRYSRMSSMRRFIAIYLQTLPGIVTSLIAIVYVHSISLFATIDRETELLAFAIGSIALKLTLQEAAKRHLLSTKEPLPRRAMIALISTPTILVDTQVRMLLMRLQDVTISVLGSALLALAEISVRAFKSMLVHRQVHQILKQRVAPTIAKQTPVEPVVKRRTTSPARPATDETEAQRQRHLVYQFLSKAASAKSESVQQLHYFLIFAFQVSVEVAVDFVACNVEALQGVDFGSFDQNDPFLTFFMSMLAFANVSISAGLYIRS</sequence>
<feature type="region of interest" description="Disordered" evidence="1">
    <location>
        <begin position="69"/>
        <end position="90"/>
    </location>
</feature>